<dbReference type="PROSITE" id="PS00866">
    <property type="entry name" value="CPSASE_1"/>
    <property type="match status" value="1"/>
</dbReference>
<accession>A0A1G8GFC0</accession>
<comment type="cofactor">
    <cofactor evidence="1">
        <name>biotin</name>
        <dbReference type="ChEBI" id="CHEBI:57586"/>
    </cofactor>
</comment>
<dbReference type="PROSITE" id="PS50968">
    <property type="entry name" value="BIOTINYL_LIPOYL"/>
    <property type="match status" value="1"/>
</dbReference>
<dbReference type="SUPFAM" id="SSF51230">
    <property type="entry name" value="Single hybrid motif"/>
    <property type="match status" value="1"/>
</dbReference>
<dbReference type="RefSeq" id="WP_090585351.1">
    <property type="nucleotide sequence ID" value="NZ_FNDT01000004.1"/>
</dbReference>
<keyword evidence="4 8" id="KW-0547">Nucleotide-binding</keyword>
<dbReference type="Pfam" id="PF02786">
    <property type="entry name" value="CPSase_L_D2"/>
    <property type="match status" value="1"/>
</dbReference>
<dbReference type="Gene3D" id="3.30.470.20">
    <property type="entry name" value="ATP-grasp fold, B domain"/>
    <property type="match status" value="1"/>
</dbReference>
<dbReference type="Gene3D" id="2.40.50.100">
    <property type="match status" value="1"/>
</dbReference>
<evidence type="ECO:0000256" key="8">
    <source>
        <dbReference type="PROSITE-ProRule" id="PRU00409"/>
    </source>
</evidence>
<dbReference type="PANTHER" id="PTHR18866">
    <property type="entry name" value="CARBOXYLASE:PYRUVATE/ACETYL-COA/PROPIONYL-COA CARBOXYLASE"/>
    <property type="match status" value="1"/>
</dbReference>
<dbReference type="Gene3D" id="3.30.700.40">
    <property type="match status" value="1"/>
</dbReference>
<sequence length="705" mass="74325">MENRVLFDTVLVANRGEIACRVIRTLRALGIRSVAVYSDADAGARHVREADRAVRIGPAAPSESYLNIGAIVAACEATGAQAVHPGYGFLSENQAFARALEEAGIVFIGPRVHALTIMGDKIRSKNHVSGFGVPVVPGIAEPGLSDDDLIRAAGEVGYPLLIKPSAGGGGKGMHAVERPGDLPGSLQTARRVAASAFGDDTLFLERLIRTPRHIEVQVLADTYGNVIHLGERECSLQRRHQKVIEEAPSALLDPATRARIGEAACNAARSVDYVGAGTVEFLVSAEAPDEFFFMEMNTRLQVEHPVTEMVTGVDLVEWQVRIAAGEKLTIAQDDVVLSGHAVEARVYAEDAEAGFLPSAGTIAGLSEPTGEGVRVDSALLPGLEISPTYDPMLSKVIAWAETRTEALDRLDRALAQTRVAGLRTNVEYLRLLINDGDVRDGKLDTTLIERKLPDLAFRTATDAEVAAAAVVLSGAAPAGAVSSRREAASPWHSGDGWRVGGAHAAMPVHLAVGNGPARTVLVLRNGAHSHGAHSVVDIDGRRFEVSWLAGSGETEPLRAVVDGVTLDARLTRAGSTLWLTEAGWSQPVRLLAREEVLEAQLSSIARSEGAADPEVRSPMPGTVITVNVSDGDLVEEGQVLLSVEAMKMEHQLTAAVTGTVAISLGPGDLVSANQVVARIHPQPSDGAEDSAAAGSIPPEQEEPAS</sequence>
<keyword evidence="6" id="KW-0092">Biotin</keyword>
<dbReference type="InterPro" id="IPR011054">
    <property type="entry name" value="Rudment_hybrid_motif"/>
</dbReference>
<evidence type="ECO:0000313" key="13">
    <source>
        <dbReference type="EMBL" id="SDH93045.1"/>
    </source>
</evidence>
<dbReference type="PANTHER" id="PTHR18866:SF33">
    <property type="entry name" value="METHYLCROTONOYL-COA CARBOXYLASE SUBUNIT ALPHA, MITOCHONDRIAL-RELATED"/>
    <property type="match status" value="1"/>
</dbReference>
<dbReference type="PROSITE" id="PS00867">
    <property type="entry name" value="CPSASE_2"/>
    <property type="match status" value="1"/>
</dbReference>
<feature type="domain" description="ATP-grasp" evidence="11">
    <location>
        <begin position="125"/>
        <end position="324"/>
    </location>
</feature>
<dbReference type="EMBL" id="FNDT01000004">
    <property type="protein sequence ID" value="SDH93045.1"/>
    <property type="molecule type" value="Genomic_DNA"/>
</dbReference>
<dbReference type="FunFam" id="3.30.470.20:FF:000028">
    <property type="entry name" value="Methylcrotonoyl-CoA carboxylase subunit alpha, mitochondrial"/>
    <property type="match status" value="1"/>
</dbReference>
<name>A0A1G8GFC0_9MICC</name>
<evidence type="ECO:0000313" key="14">
    <source>
        <dbReference type="Proteomes" id="UP000199258"/>
    </source>
</evidence>
<dbReference type="PROSITE" id="PS00188">
    <property type="entry name" value="BIOTIN"/>
    <property type="match status" value="1"/>
</dbReference>
<feature type="region of interest" description="Disordered" evidence="9">
    <location>
        <begin position="680"/>
        <end position="705"/>
    </location>
</feature>
<evidence type="ECO:0000256" key="1">
    <source>
        <dbReference type="ARBA" id="ARBA00001953"/>
    </source>
</evidence>
<dbReference type="InterPro" id="IPR000089">
    <property type="entry name" value="Biotin_lipoyl"/>
</dbReference>
<dbReference type="InterPro" id="IPR005482">
    <property type="entry name" value="Biotin_COase_C"/>
</dbReference>
<dbReference type="GO" id="GO:0005524">
    <property type="term" value="F:ATP binding"/>
    <property type="evidence" value="ECO:0007669"/>
    <property type="project" value="UniProtKB-UniRule"/>
</dbReference>
<dbReference type="SUPFAM" id="SSF51246">
    <property type="entry name" value="Rudiment single hybrid motif"/>
    <property type="match status" value="1"/>
</dbReference>
<dbReference type="InterPro" id="IPR048429">
    <property type="entry name" value="MCC_alpha_BT"/>
</dbReference>
<keyword evidence="3" id="KW-0436">Ligase</keyword>
<dbReference type="GO" id="GO:0046872">
    <property type="term" value="F:metal ion binding"/>
    <property type="evidence" value="ECO:0007669"/>
    <property type="project" value="InterPro"/>
</dbReference>
<feature type="domain" description="Lipoyl-binding" evidence="10">
    <location>
        <begin position="605"/>
        <end position="680"/>
    </location>
</feature>
<dbReference type="GO" id="GO:0004075">
    <property type="term" value="F:biotin carboxylase activity"/>
    <property type="evidence" value="ECO:0007669"/>
    <property type="project" value="UniProtKB-EC"/>
</dbReference>
<dbReference type="SUPFAM" id="SSF56059">
    <property type="entry name" value="Glutathione synthetase ATP-binding domain-like"/>
    <property type="match status" value="1"/>
</dbReference>
<protein>
    <recommendedName>
        <fullName evidence="2">biotin carboxylase</fullName>
        <ecNumber evidence="2">6.3.4.14</ecNumber>
    </recommendedName>
</protein>
<gene>
    <name evidence="13" type="ORF">SAMN04488693_10496</name>
</gene>
<dbReference type="PROSITE" id="PS50979">
    <property type="entry name" value="BC"/>
    <property type="match status" value="1"/>
</dbReference>
<dbReference type="InterPro" id="IPR011053">
    <property type="entry name" value="Single_hybrid_motif"/>
</dbReference>
<evidence type="ECO:0000256" key="2">
    <source>
        <dbReference type="ARBA" id="ARBA00013263"/>
    </source>
</evidence>
<dbReference type="SUPFAM" id="SSF52440">
    <property type="entry name" value="PreATP-grasp domain"/>
    <property type="match status" value="1"/>
</dbReference>
<comment type="pathway">
    <text evidence="7">Amino-acid degradation; L-leucine degradation.</text>
</comment>
<keyword evidence="14" id="KW-1185">Reference proteome</keyword>
<dbReference type="Pfam" id="PF21139">
    <property type="entry name" value="BT_MCC_alpha"/>
    <property type="match status" value="1"/>
</dbReference>
<dbReference type="Proteomes" id="UP000199258">
    <property type="component" value="Unassembled WGS sequence"/>
</dbReference>
<dbReference type="Pfam" id="PF00289">
    <property type="entry name" value="Biotin_carb_N"/>
    <property type="match status" value="1"/>
</dbReference>
<dbReference type="Pfam" id="PF02785">
    <property type="entry name" value="Biotin_carb_C"/>
    <property type="match status" value="1"/>
</dbReference>
<evidence type="ECO:0000259" key="11">
    <source>
        <dbReference type="PROSITE" id="PS50975"/>
    </source>
</evidence>
<dbReference type="InterPro" id="IPR005481">
    <property type="entry name" value="BC-like_N"/>
</dbReference>
<dbReference type="CDD" id="cd06850">
    <property type="entry name" value="biotinyl_domain"/>
    <property type="match status" value="1"/>
</dbReference>
<dbReference type="Pfam" id="PF00364">
    <property type="entry name" value="Biotin_lipoyl"/>
    <property type="match status" value="1"/>
</dbReference>
<dbReference type="InterPro" id="IPR011761">
    <property type="entry name" value="ATP-grasp"/>
</dbReference>
<feature type="domain" description="Biotin carboxylation" evidence="12">
    <location>
        <begin position="6"/>
        <end position="453"/>
    </location>
</feature>
<evidence type="ECO:0000256" key="4">
    <source>
        <dbReference type="ARBA" id="ARBA00022741"/>
    </source>
</evidence>
<dbReference type="FunFam" id="3.40.50.20:FF:000010">
    <property type="entry name" value="Propionyl-CoA carboxylase subunit alpha"/>
    <property type="match status" value="1"/>
</dbReference>
<evidence type="ECO:0000259" key="12">
    <source>
        <dbReference type="PROSITE" id="PS50979"/>
    </source>
</evidence>
<evidence type="ECO:0000259" key="10">
    <source>
        <dbReference type="PROSITE" id="PS50968"/>
    </source>
</evidence>
<organism evidence="13 14">
    <name type="scientific">Arthrobacter subterraneus</name>
    <dbReference type="NCBI Taxonomy" id="335973"/>
    <lineage>
        <taxon>Bacteria</taxon>
        <taxon>Bacillati</taxon>
        <taxon>Actinomycetota</taxon>
        <taxon>Actinomycetes</taxon>
        <taxon>Micrococcales</taxon>
        <taxon>Micrococcaceae</taxon>
        <taxon>Arthrobacter</taxon>
    </lineage>
</organism>
<dbReference type="AlphaFoldDB" id="A0A1G8GFC0"/>
<dbReference type="EC" id="6.3.4.14" evidence="2"/>
<reference evidence="13 14" key="1">
    <citation type="submission" date="2016-10" db="EMBL/GenBank/DDBJ databases">
        <authorList>
            <person name="de Groot N.N."/>
        </authorList>
    </citation>
    <scope>NUCLEOTIDE SEQUENCE [LARGE SCALE GENOMIC DNA]</scope>
    <source>
        <strain evidence="13 14">NP_1H</strain>
    </source>
</reference>
<dbReference type="InterPro" id="IPR011764">
    <property type="entry name" value="Biotin_carboxylation_dom"/>
</dbReference>
<proteinExistence type="predicted"/>
<evidence type="ECO:0000256" key="7">
    <source>
        <dbReference type="ARBA" id="ARBA00046317"/>
    </source>
</evidence>
<dbReference type="InterPro" id="IPR016185">
    <property type="entry name" value="PreATP-grasp_dom_sf"/>
</dbReference>
<evidence type="ECO:0000256" key="3">
    <source>
        <dbReference type="ARBA" id="ARBA00022598"/>
    </source>
</evidence>
<dbReference type="STRING" id="335973.SAMN04488693_10496"/>
<evidence type="ECO:0000256" key="5">
    <source>
        <dbReference type="ARBA" id="ARBA00022840"/>
    </source>
</evidence>
<dbReference type="OrthoDB" id="9760256at2"/>
<evidence type="ECO:0000256" key="6">
    <source>
        <dbReference type="ARBA" id="ARBA00023267"/>
    </source>
</evidence>
<evidence type="ECO:0000256" key="9">
    <source>
        <dbReference type="SAM" id="MobiDB-lite"/>
    </source>
</evidence>
<keyword evidence="5 8" id="KW-0067">ATP-binding</keyword>
<dbReference type="InterPro" id="IPR005479">
    <property type="entry name" value="CPAse_ATP-bd"/>
</dbReference>
<dbReference type="InterPro" id="IPR050856">
    <property type="entry name" value="Biotin_carboxylase_complex"/>
</dbReference>
<dbReference type="SMART" id="SM00878">
    <property type="entry name" value="Biotin_carb_C"/>
    <property type="match status" value="1"/>
</dbReference>
<dbReference type="PROSITE" id="PS50975">
    <property type="entry name" value="ATP_GRASP"/>
    <property type="match status" value="1"/>
</dbReference>
<dbReference type="InterPro" id="IPR001882">
    <property type="entry name" value="Biotin_BS"/>
</dbReference>